<dbReference type="OrthoDB" id="669460at2759"/>
<dbReference type="KEGG" id="fcy:FRACYDRAFT_178407"/>
<feature type="region of interest" description="Disordered" evidence="1">
    <location>
        <begin position="61"/>
        <end position="89"/>
    </location>
</feature>
<gene>
    <name evidence="3" type="ORF">FRACYDRAFT_178407</name>
</gene>
<protein>
    <recommendedName>
        <fullName evidence="5">Urease accessory protein UreH-like transmembrane domain-containing protein</fullName>
    </recommendedName>
</protein>
<dbReference type="Proteomes" id="UP000095751">
    <property type="component" value="Unassembled WGS sequence"/>
</dbReference>
<dbReference type="InterPro" id="IPR052776">
    <property type="entry name" value="Chloro_ReproSupport/MetalTrans"/>
</dbReference>
<proteinExistence type="predicted"/>
<organism evidence="3 4">
    <name type="scientific">Fragilariopsis cylindrus CCMP1102</name>
    <dbReference type="NCBI Taxonomy" id="635003"/>
    <lineage>
        <taxon>Eukaryota</taxon>
        <taxon>Sar</taxon>
        <taxon>Stramenopiles</taxon>
        <taxon>Ochrophyta</taxon>
        <taxon>Bacillariophyta</taxon>
        <taxon>Bacillariophyceae</taxon>
        <taxon>Bacillariophycidae</taxon>
        <taxon>Bacillariales</taxon>
        <taxon>Bacillariaceae</taxon>
        <taxon>Fragilariopsis</taxon>
    </lineage>
</organism>
<accession>A0A1E7FY21</accession>
<keyword evidence="4" id="KW-1185">Reference proteome</keyword>
<feature type="transmembrane region" description="Helical" evidence="2">
    <location>
        <begin position="35"/>
        <end position="53"/>
    </location>
</feature>
<evidence type="ECO:0000256" key="1">
    <source>
        <dbReference type="SAM" id="MobiDB-lite"/>
    </source>
</evidence>
<sequence>MGVVHVLTGPDHLSAIATLSVNLGNCRAFFHGVRWGIGHSIGLIVVGTIFIVLENMHPNDNSNADDSGGGDDANTDDDSNDNDNDNDSRSIQIPEQIENIAECFVGIFMLALGSYSLFNAYRIRKEMLHSNGRLYHHTQNDNNNDSANDNDDHDGENGMRRLIIDNDDDDATNSIYSAFVDTDSNHSSSRSNNGVSKQYLSLCIGIVHGVAGPGGVLGVIPAVRLHNVWYSIVYLGSFCITSILVMGCFAACYGTFSSRLTQSSEVFAYRMELFSASLSIVVGCTWLSLLYLGILHDIFP</sequence>
<feature type="compositionally biased region" description="Acidic residues" evidence="1">
    <location>
        <begin position="73"/>
        <end position="85"/>
    </location>
</feature>
<keyword evidence="2" id="KW-0472">Membrane</keyword>
<evidence type="ECO:0000313" key="4">
    <source>
        <dbReference type="Proteomes" id="UP000095751"/>
    </source>
</evidence>
<dbReference type="PANTHER" id="PTHR33876:SF4">
    <property type="entry name" value="CHLOROPLAST PROTEIN FOR GROWTH AND FERTILITY 2"/>
    <property type="match status" value="1"/>
</dbReference>
<feature type="transmembrane region" description="Helical" evidence="2">
    <location>
        <begin position="273"/>
        <end position="294"/>
    </location>
</feature>
<dbReference type="InParanoid" id="A0A1E7FY21"/>
<feature type="transmembrane region" description="Helical" evidence="2">
    <location>
        <begin position="229"/>
        <end position="253"/>
    </location>
</feature>
<keyword evidence="2" id="KW-1133">Transmembrane helix</keyword>
<dbReference type="PANTHER" id="PTHR33876">
    <property type="entry name" value="UNNAMED PRODUCT"/>
    <property type="match status" value="1"/>
</dbReference>
<dbReference type="AlphaFoldDB" id="A0A1E7FY21"/>
<keyword evidence="2" id="KW-0812">Transmembrane</keyword>
<evidence type="ECO:0008006" key="5">
    <source>
        <dbReference type="Google" id="ProtNLM"/>
    </source>
</evidence>
<evidence type="ECO:0000313" key="3">
    <source>
        <dbReference type="EMBL" id="OEU23035.1"/>
    </source>
</evidence>
<name>A0A1E7FY21_9STRA</name>
<reference evidence="3 4" key="1">
    <citation type="submission" date="2016-09" db="EMBL/GenBank/DDBJ databases">
        <title>Extensive genetic diversity and differential bi-allelic expression allows diatom success in the polar Southern Ocean.</title>
        <authorList>
            <consortium name="DOE Joint Genome Institute"/>
            <person name="Mock T."/>
            <person name="Otillar R.P."/>
            <person name="Strauss J."/>
            <person name="Dupont C."/>
            <person name="Frickenhaus S."/>
            <person name="Maumus F."/>
            <person name="Mcmullan M."/>
            <person name="Sanges R."/>
            <person name="Schmutz J."/>
            <person name="Toseland A."/>
            <person name="Valas R."/>
            <person name="Veluchamy A."/>
            <person name="Ward B.J."/>
            <person name="Allen A."/>
            <person name="Barry K."/>
            <person name="Falciatore A."/>
            <person name="Ferrante M."/>
            <person name="Fortunato A.E."/>
            <person name="Gloeckner G."/>
            <person name="Gruber A."/>
            <person name="Hipkin R."/>
            <person name="Janech M."/>
            <person name="Kroth P."/>
            <person name="Leese F."/>
            <person name="Lindquist E."/>
            <person name="Lyon B.R."/>
            <person name="Martin J."/>
            <person name="Mayer C."/>
            <person name="Parker M."/>
            <person name="Quesneville H."/>
            <person name="Raymond J."/>
            <person name="Uhlig C."/>
            <person name="Valentin K.U."/>
            <person name="Worden A.Z."/>
            <person name="Armbrust E.V."/>
            <person name="Bowler C."/>
            <person name="Green B."/>
            <person name="Moulton V."/>
            <person name="Van Oosterhout C."/>
            <person name="Grigoriev I."/>
        </authorList>
    </citation>
    <scope>NUCLEOTIDE SEQUENCE [LARGE SCALE GENOMIC DNA]</scope>
    <source>
        <strain evidence="3 4">CCMP1102</strain>
    </source>
</reference>
<feature type="transmembrane region" description="Helical" evidence="2">
    <location>
        <begin position="199"/>
        <end position="223"/>
    </location>
</feature>
<feature type="region of interest" description="Disordered" evidence="1">
    <location>
        <begin position="135"/>
        <end position="160"/>
    </location>
</feature>
<evidence type="ECO:0000256" key="2">
    <source>
        <dbReference type="SAM" id="Phobius"/>
    </source>
</evidence>
<dbReference type="EMBL" id="KV784353">
    <property type="protein sequence ID" value="OEU23035.1"/>
    <property type="molecule type" value="Genomic_DNA"/>
</dbReference>